<accession>A0A7S3UDV8</accession>
<dbReference type="PANTHER" id="PTHR13220">
    <property type="entry name" value="TIMELESS INTERACTING-RELATED"/>
    <property type="match status" value="1"/>
</dbReference>
<evidence type="ECO:0000313" key="10">
    <source>
        <dbReference type="EMBL" id="CAE0608954.1"/>
    </source>
</evidence>
<reference evidence="10" key="1">
    <citation type="submission" date="2021-01" db="EMBL/GenBank/DDBJ databases">
        <authorList>
            <person name="Corre E."/>
            <person name="Pelletier E."/>
            <person name="Niang G."/>
            <person name="Scheremetjew M."/>
            <person name="Finn R."/>
            <person name="Kale V."/>
            <person name="Holt S."/>
            <person name="Cochrane G."/>
            <person name="Meng A."/>
            <person name="Brown T."/>
            <person name="Cohen L."/>
        </authorList>
    </citation>
    <scope>NUCLEOTIDE SEQUENCE</scope>
    <source>
        <strain evidence="10">CCMP1897</strain>
    </source>
</reference>
<dbReference type="GO" id="GO:0043111">
    <property type="term" value="P:replication fork arrest"/>
    <property type="evidence" value="ECO:0007669"/>
    <property type="project" value="TreeGrafter"/>
</dbReference>
<keyword evidence="6" id="KW-0863">Zinc-finger</keyword>
<evidence type="ECO:0000256" key="2">
    <source>
        <dbReference type="ARBA" id="ARBA00006075"/>
    </source>
</evidence>
<evidence type="ECO:0000256" key="1">
    <source>
        <dbReference type="ARBA" id="ARBA00004123"/>
    </source>
</evidence>
<proteinExistence type="inferred from homology"/>
<feature type="compositionally biased region" description="Basic and acidic residues" evidence="8">
    <location>
        <begin position="232"/>
        <end position="241"/>
    </location>
</feature>
<evidence type="ECO:0000256" key="7">
    <source>
        <dbReference type="RuleBase" id="RU366049"/>
    </source>
</evidence>
<feature type="region of interest" description="Disordered" evidence="8">
    <location>
        <begin position="52"/>
        <end position="88"/>
    </location>
</feature>
<keyword evidence="6" id="KW-0479">Metal-binding</keyword>
<dbReference type="PROSITE" id="PS50158">
    <property type="entry name" value="ZF_CCHC"/>
    <property type="match status" value="1"/>
</dbReference>
<dbReference type="GO" id="GO:0031297">
    <property type="term" value="P:replication fork processing"/>
    <property type="evidence" value="ECO:0007669"/>
    <property type="project" value="UniProtKB-UniRule"/>
</dbReference>
<organism evidence="10">
    <name type="scientific">Picocystis salinarum</name>
    <dbReference type="NCBI Taxonomy" id="88271"/>
    <lineage>
        <taxon>Eukaryota</taxon>
        <taxon>Viridiplantae</taxon>
        <taxon>Chlorophyta</taxon>
        <taxon>Picocystophyceae</taxon>
        <taxon>Picocystales</taxon>
        <taxon>Picocystaceae</taxon>
        <taxon>Picocystis</taxon>
    </lineage>
</organism>
<dbReference type="AlphaFoldDB" id="A0A7S3UDV8"/>
<comment type="function">
    <text evidence="7">Plays an important role in the control of DNA replication and the maintenance of replication fork stability.</text>
</comment>
<feature type="region of interest" description="Disordered" evidence="8">
    <location>
        <begin position="193"/>
        <end position="383"/>
    </location>
</feature>
<sequence>MAEREAKAPSGCYKCGQQGHWSRDCPTGRSTRVDVQEEMQTERCASRWTNDASETLKTRADRRKDRTRTHLVSRNDAVENQEKPVEPKPVRRNARSKLTVEMLKEPDGIPLVYSTFPDLFKVQYKGKGHEVGDLGRFLTMYRRWQKKFMGITSYEDFLLKLERVGATYQMKKELRGLRYEAWKLIEEESRPGGWRMANEEEDAPNVGQDGSKAPEGPAGDEVDDFGWDEDEISKRRDEESKVVPPEDVLEDMDQYVFGNVQEDPGMSDHHVQERENTTGSDSKRAVHDPARENKASVEEEKSGVHPTHEVDKRAALDREDSLDVDQEISSAPEVSDAGDSMDANGGTVDPNQDALEDDVDELGDQLDPRPPVKRTRVLLDEDE</sequence>
<dbReference type="GO" id="GO:0000076">
    <property type="term" value="P:DNA replication checkpoint signaling"/>
    <property type="evidence" value="ECO:0007669"/>
    <property type="project" value="UniProtKB-UniRule"/>
</dbReference>
<dbReference type="InterPro" id="IPR012923">
    <property type="entry name" value="Csm3"/>
</dbReference>
<feature type="region of interest" description="Disordered" evidence="8">
    <location>
        <begin position="1"/>
        <end position="21"/>
    </location>
</feature>
<dbReference type="SMART" id="SM00343">
    <property type="entry name" value="ZnF_C2HC"/>
    <property type="match status" value="1"/>
</dbReference>
<evidence type="ECO:0000256" key="8">
    <source>
        <dbReference type="SAM" id="MobiDB-lite"/>
    </source>
</evidence>
<feature type="compositionally biased region" description="Acidic residues" evidence="8">
    <location>
        <begin position="218"/>
        <end position="231"/>
    </location>
</feature>
<dbReference type="SUPFAM" id="SSF57756">
    <property type="entry name" value="Retrovirus zinc finger-like domains"/>
    <property type="match status" value="1"/>
</dbReference>
<evidence type="ECO:0000256" key="6">
    <source>
        <dbReference type="PROSITE-ProRule" id="PRU00047"/>
    </source>
</evidence>
<dbReference type="Pfam" id="PF00098">
    <property type="entry name" value="zf-CCHC"/>
    <property type="match status" value="1"/>
</dbReference>
<dbReference type="GO" id="GO:0008270">
    <property type="term" value="F:zinc ion binding"/>
    <property type="evidence" value="ECO:0007669"/>
    <property type="project" value="UniProtKB-KW"/>
</dbReference>
<dbReference type="InterPro" id="IPR040038">
    <property type="entry name" value="TIPIN/Csm3/Swi3"/>
</dbReference>
<dbReference type="Gene3D" id="4.10.60.10">
    <property type="entry name" value="Zinc finger, CCHC-type"/>
    <property type="match status" value="1"/>
</dbReference>
<keyword evidence="3 7" id="KW-0227">DNA damage</keyword>
<feature type="domain" description="CCHC-type" evidence="9">
    <location>
        <begin position="12"/>
        <end position="26"/>
    </location>
</feature>
<protein>
    <recommendedName>
        <fullName evidence="9">CCHC-type domain-containing protein</fullName>
    </recommendedName>
</protein>
<gene>
    <name evidence="10" type="ORF">PSAL00342_LOCUS2773</name>
</gene>
<dbReference type="Pfam" id="PF07962">
    <property type="entry name" value="Swi3"/>
    <property type="match status" value="1"/>
</dbReference>
<feature type="compositionally biased region" description="Basic and acidic residues" evidence="8">
    <location>
        <begin position="76"/>
        <end position="88"/>
    </location>
</feature>
<feature type="compositionally biased region" description="Acidic residues" evidence="8">
    <location>
        <begin position="354"/>
        <end position="364"/>
    </location>
</feature>
<comment type="similarity">
    <text evidence="2 7">Belongs to the CSM3 family.</text>
</comment>
<keyword evidence="6" id="KW-0862">Zinc</keyword>
<dbReference type="GO" id="GO:0031298">
    <property type="term" value="C:replication fork protection complex"/>
    <property type="evidence" value="ECO:0007669"/>
    <property type="project" value="TreeGrafter"/>
</dbReference>
<dbReference type="InterPro" id="IPR036875">
    <property type="entry name" value="Znf_CCHC_sf"/>
</dbReference>
<feature type="compositionally biased region" description="Basic and acidic residues" evidence="8">
    <location>
        <begin position="266"/>
        <end position="321"/>
    </location>
</feature>
<dbReference type="EMBL" id="HBIS01003088">
    <property type="protein sequence ID" value="CAE0608954.1"/>
    <property type="molecule type" value="Transcribed_RNA"/>
</dbReference>
<feature type="compositionally biased region" description="Basic and acidic residues" evidence="8">
    <location>
        <begin position="54"/>
        <end position="64"/>
    </location>
</feature>
<evidence type="ECO:0000256" key="4">
    <source>
        <dbReference type="ARBA" id="ARBA00023242"/>
    </source>
</evidence>
<evidence type="ECO:0000256" key="5">
    <source>
        <dbReference type="ARBA" id="ARBA00023306"/>
    </source>
</evidence>
<evidence type="ECO:0000259" key="9">
    <source>
        <dbReference type="PROSITE" id="PS50158"/>
    </source>
</evidence>
<keyword evidence="4 7" id="KW-0539">Nucleus</keyword>
<comment type="subcellular location">
    <subcellularLocation>
        <location evidence="1 7">Nucleus</location>
    </subcellularLocation>
</comment>
<dbReference type="InterPro" id="IPR001878">
    <property type="entry name" value="Znf_CCHC"/>
</dbReference>
<evidence type="ECO:0000256" key="3">
    <source>
        <dbReference type="ARBA" id="ARBA00022763"/>
    </source>
</evidence>
<name>A0A7S3UDV8_9CHLO</name>
<keyword evidence="5 7" id="KW-0131">Cell cycle</keyword>
<dbReference type="GO" id="GO:0006974">
    <property type="term" value="P:DNA damage response"/>
    <property type="evidence" value="ECO:0007669"/>
    <property type="project" value="UniProtKB-KW"/>
</dbReference>
<dbReference type="PANTHER" id="PTHR13220:SF11">
    <property type="entry name" value="TIMELESS-INTERACTING PROTEIN"/>
    <property type="match status" value="1"/>
</dbReference>
<dbReference type="GO" id="GO:0003677">
    <property type="term" value="F:DNA binding"/>
    <property type="evidence" value="ECO:0007669"/>
    <property type="project" value="TreeGrafter"/>
</dbReference>